<proteinExistence type="predicted"/>
<organism evidence="2 3">
    <name type="scientific">Dendryphion nanum</name>
    <dbReference type="NCBI Taxonomy" id="256645"/>
    <lineage>
        <taxon>Eukaryota</taxon>
        <taxon>Fungi</taxon>
        <taxon>Dikarya</taxon>
        <taxon>Ascomycota</taxon>
        <taxon>Pezizomycotina</taxon>
        <taxon>Dothideomycetes</taxon>
        <taxon>Pleosporomycetidae</taxon>
        <taxon>Pleosporales</taxon>
        <taxon>Torulaceae</taxon>
        <taxon>Dendryphion</taxon>
    </lineage>
</organism>
<feature type="signal peptide" evidence="1">
    <location>
        <begin position="1"/>
        <end position="20"/>
    </location>
</feature>
<dbReference type="EMBL" id="JAGMWT010000004">
    <property type="protein sequence ID" value="KAH7130037.1"/>
    <property type="molecule type" value="Genomic_DNA"/>
</dbReference>
<dbReference type="OrthoDB" id="4817850at2759"/>
<evidence type="ECO:0000313" key="2">
    <source>
        <dbReference type="EMBL" id="KAH7130037.1"/>
    </source>
</evidence>
<reference evidence="2" key="1">
    <citation type="journal article" date="2021" name="Nat. Commun.">
        <title>Genetic determinants of endophytism in the Arabidopsis root mycobiome.</title>
        <authorList>
            <person name="Mesny F."/>
            <person name="Miyauchi S."/>
            <person name="Thiergart T."/>
            <person name="Pickel B."/>
            <person name="Atanasova L."/>
            <person name="Karlsson M."/>
            <person name="Huettel B."/>
            <person name="Barry K.W."/>
            <person name="Haridas S."/>
            <person name="Chen C."/>
            <person name="Bauer D."/>
            <person name="Andreopoulos W."/>
            <person name="Pangilinan J."/>
            <person name="LaButti K."/>
            <person name="Riley R."/>
            <person name="Lipzen A."/>
            <person name="Clum A."/>
            <person name="Drula E."/>
            <person name="Henrissat B."/>
            <person name="Kohler A."/>
            <person name="Grigoriev I.V."/>
            <person name="Martin F.M."/>
            <person name="Hacquard S."/>
        </authorList>
    </citation>
    <scope>NUCLEOTIDE SEQUENCE</scope>
    <source>
        <strain evidence="2">MPI-CAGE-CH-0243</strain>
    </source>
</reference>
<keyword evidence="3" id="KW-1185">Reference proteome</keyword>
<protein>
    <submittedName>
        <fullName evidence="2">Uncharacterized protein</fullName>
    </submittedName>
</protein>
<comment type="caution">
    <text evidence="2">The sequence shown here is derived from an EMBL/GenBank/DDBJ whole genome shotgun (WGS) entry which is preliminary data.</text>
</comment>
<gene>
    <name evidence="2" type="ORF">B0J11DRAFT_243061</name>
</gene>
<accession>A0A9P9IR28</accession>
<dbReference type="Proteomes" id="UP000700596">
    <property type="component" value="Unassembled WGS sequence"/>
</dbReference>
<evidence type="ECO:0000256" key="1">
    <source>
        <dbReference type="SAM" id="SignalP"/>
    </source>
</evidence>
<feature type="chain" id="PRO_5040512342" evidence="1">
    <location>
        <begin position="21"/>
        <end position="247"/>
    </location>
</feature>
<sequence>MYFSTITIAAVAALFSSTLALPTENSPTNGITTTGDVIAIIHKPSTSAITKRGATDVFGDFTGQKSSYPDGSGKYVRSEDVHRYASRDKCWTDLFFVRNATRFIDYQRVGTIDCPTTSECEAGVDTGISTCNEISITISAGFEANILKDIISVSGGIETTTTESKCETKTTKSTCKWAPETDGTGSRCHAIWTAATQRVNYGYIRRRCDFHDGKGDKTVWSKDVEFSEKANELHLGCKADCAATTYA</sequence>
<name>A0A9P9IR28_9PLEO</name>
<keyword evidence="1" id="KW-0732">Signal</keyword>
<evidence type="ECO:0000313" key="3">
    <source>
        <dbReference type="Proteomes" id="UP000700596"/>
    </source>
</evidence>
<dbReference type="AlphaFoldDB" id="A0A9P9IR28"/>